<sequence>YKGFLAGTASQMYGVEDLFMPVIDARRMEVYATVYDTEGKEILPTGAYVIEQEDFFKDIIKGGSKLHVFGSGAEKYKKLIAELDGQVIIHGNFSSKASYLSSLAYEKFSKEQWEDLAYFEPFYLKEFQPTSPKKKNLLEK</sequence>
<reference evidence="1" key="2">
    <citation type="submission" date="2021-04" db="EMBL/GenBank/DDBJ databases">
        <authorList>
            <person name="Gilroy R."/>
        </authorList>
    </citation>
    <scope>NUCLEOTIDE SEQUENCE</scope>
    <source>
        <strain evidence="1">1719</strain>
    </source>
</reference>
<dbReference type="EMBL" id="DXEZ01000353">
    <property type="protein sequence ID" value="HIX55840.1"/>
    <property type="molecule type" value="Genomic_DNA"/>
</dbReference>
<accession>A0A9D2AZR4</accession>
<evidence type="ECO:0000313" key="2">
    <source>
        <dbReference type="Proteomes" id="UP000824156"/>
    </source>
</evidence>
<name>A0A9D2AZR4_9SPHI</name>
<feature type="non-terminal residue" evidence="1">
    <location>
        <position position="1"/>
    </location>
</feature>
<dbReference type="AlphaFoldDB" id="A0A9D2AZR4"/>
<dbReference type="Gene3D" id="3.30.420.40">
    <property type="match status" value="2"/>
</dbReference>
<dbReference type="SUPFAM" id="SSF53067">
    <property type="entry name" value="Actin-like ATPase domain"/>
    <property type="match status" value="1"/>
</dbReference>
<protein>
    <submittedName>
        <fullName evidence="1">tRNA (Adenosine(37)-N6)-threonylcarbamoyltransferase complex dimerization subunit type 1 TsaB</fullName>
    </submittedName>
</protein>
<comment type="caution">
    <text evidence="1">The sequence shown here is derived from an EMBL/GenBank/DDBJ whole genome shotgun (WGS) entry which is preliminary data.</text>
</comment>
<reference evidence="1" key="1">
    <citation type="journal article" date="2021" name="PeerJ">
        <title>Extensive microbial diversity within the chicken gut microbiome revealed by metagenomics and culture.</title>
        <authorList>
            <person name="Gilroy R."/>
            <person name="Ravi A."/>
            <person name="Getino M."/>
            <person name="Pursley I."/>
            <person name="Horton D.L."/>
            <person name="Alikhan N.F."/>
            <person name="Baker D."/>
            <person name="Gharbi K."/>
            <person name="Hall N."/>
            <person name="Watson M."/>
            <person name="Adriaenssens E.M."/>
            <person name="Foster-Nyarko E."/>
            <person name="Jarju S."/>
            <person name="Secka A."/>
            <person name="Antonio M."/>
            <person name="Oren A."/>
            <person name="Chaudhuri R.R."/>
            <person name="La Ragione R."/>
            <person name="Hildebrand F."/>
            <person name="Pallen M.J."/>
        </authorList>
    </citation>
    <scope>NUCLEOTIDE SEQUENCE</scope>
    <source>
        <strain evidence="1">1719</strain>
    </source>
</reference>
<dbReference type="InterPro" id="IPR043129">
    <property type="entry name" value="ATPase_NBD"/>
</dbReference>
<gene>
    <name evidence="1" type="ORF">H9853_12545</name>
</gene>
<dbReference type="Proteomes" id="UP000824156">
    <property type="component" value="Unassembled WGS sequence"/>
</dbReference>
<organism evidence="1 2">
    <name type="scientific">Candidatus Sphingobacterium stercoripullorum</name>
    <dbReference type="NCBI Taxonomy" id="2838759"/>
    <lineage>
        <taxon>Bacteria</taxon>
        <taxon>Pseudomonadati</taxon>
        <taxon>Bacteroidota</taxon>
        <taxon>Sphingobacteriia</taxon>
        <taxon>Sphingobacteriales</taxon>
        <taxon>Sphingobacteriaceae</taxon>
        <taxon>Sphingobacterium</taxon>
    </lineage>
</organism>
<proteinExistence type="predicted"/>
<evidence type="ECO:0000313" key="1">
    <source>
        <dbReference type="EMBL" id="HIX55840.1"/>
    </source>
</evidence>